<reference evidence="1" key="1">
    <citation type="submission" date="2014-09" db="EMBL/GenBank/DDBJ databases">
        <authorList>
            <person name="Magalhaes I.L.F."/>
            <person name="Oliveira U."/>
            <person name="Santos F.R."/>
            <person name="Vidigal T.H.D.A."/>
            <person name="Brescovit A.D."/>
            <person name="Santos A.J."/>
        </authorList>
    </citation>
    <scope>NUCLEOTIDE SEQUENCE</scope>
    <source>
        <tissue evidence="1">Shoot tissue taken approximately 20 cm above the soil surface</tissue>
    </source>
</reference>
<protein>
    <submittedName>
        <fullName evidence="1">Uncharacterized protein</fullName>
    </submittedName>
</protein>
<proteinExistence type="predicted"/>
<name>A0A0A9S6S8_ARUDO</name>
<dbReference type="EMBL" id="GBRH01201352">
    <property type="protein sequence ID" value="JAD96543.1"/>
    <property type="molecule type" value="Transcribed_RNA"/>
</dbReference>
<organism evidence="1">
    <name type="scientific">Arundo donax</name>
    <name type="common">Giant reed</name>
    <name type="synonym">Donax arundinaceus</name>
    <dbReference type="NCBI Taxonomy" id="35708"/>
    <lineage>
        <taxon>Eukaryota</taxon>
        <taxon>Viridiplantae</taxon>
        <taxon>Streptophyta</taxon>
        <taxon>Embryophyta</taxon>
        <taxon>Tracheophyta</taxon>
        <taxon>Spermatophyta</taxon>
        <taxon>Magnoliopsida</taxon>
        <taxon>Liliopsida</taxon>
        <taxon>Poales</taxon>
        <taxon>Poaceae</taxon>
        <taxon>PACMAD clade</taxon>
        <taxon>Arundinoideae</taxon>
        <taxon>Arundineae</taxon>
        <taxon>Arundo</taxon>
    </lineage>
</organism>
<reference evidence="1" key="2">
    <citation type="journal article" date="2015" name="Data Brief">
        <title>Shoot transcriptome of the giant reed, Arundo donax.</title>
        <authorList>
            <person name="Barrero R.A."/>
            <person name="Guerrero F.D."/>
            <person name="Moolhuijzen P."/>
            <person name="Goolsby J.A."/>
            <person name="Tidwell J."/>
            <person name="Bellgard S.E."/>
            <person name="Bellgard M.I."/>
        </authorList>
    </citation>
    <scope>NUCLEOTIDE SEQUENCE</scope>
    <source>
        <tissue evidence="1">Shoot tissue taken approximately 20 cm above the soil surface</tissue>
    </source>
</reference>
<dbReference type="AlphaFoldDB" id="A0A0A9S6S8"/>
<accession>A0A0A9S6S8</accession>
<sequence length="118" mass="13039">MSCNATKLPGYHLNLPSISVPNMRKPITIIENGYKCRRGSCSLPCCHRKPAWVSLEPTIHLRSRSEVSDYSIENCHQCKRGQCSLPCCNPKPAGVKMDIEPSVLVFNACYCCSASSYG</sequence>
<evidence type="ECO:0000313" key="1">
    <source>
        <dbReference type="EMBL" id="JAD96543.1"/>
    </source>
</evidence>